<dbReference type="EMBL" id="BAABJP010000001">
    <property type="protein sequence ID" value="GAA5145569.1"/>
    <property type="molecule type" value="Genomic_DNA"/>
</dbReference>
<dbReference type="PANTHER" id="PTHR36512:SF3">
    <property type="entry name" value="BLR5678 PROTEIN"/>
    <property type="match status" value="1"/>
</dbReference>
<dbReference type="CDD" id="cd02252">
    <property type="entry name" value="nylC_like"/>
    <property type="match status" value="1"/>
</dbReference>
<evidence type="ECO:0000313" key="2">
    <source>
        <dbReference type="EMBL" id="GAA5145569.1"/>
    </source>
</evidence>
<dbReference type="Pfam" id="PF03576">
    <property type="entry name" value="Peptidase_S58"/>
    <property type="match status" value="1"/>
</dbReference>
<comment type="caution">
    <text evidence="2">The sequence shown here is derived from an EMBL/GenBank/DDBJ whole genome shotgun (WGS) entry which is preliminary data.</text>
</comment>
<dbReference type="InterPro" id="IPR005321">
    <property type="entry name" value="Peptidase_S58_DmpA"/>
</dbReference>
<dbReference type="Proteomes" id="UP001428817">
    <property type="component" value="Unassembled WGS sequence"/>
</dbReference>
<dbReference type="SUPFAM" id="SSF56266">
    <property type="entry name" value="DmpA/ArgJ-like"/>
    <property type="match status" value="1"/>
</dbReference>
<name>A0ABP9PLE4_9PSEU</name>
<dbReference type="InterPro" id="IPR016117">
    <property type="entry name" value="ArgJ-like_dom_sf"/>
</dbReference>
<proteinExistence type="inferred from homology"/>
<sequence>MKTGPTNSLVDVPGLRVGHASRQTATADAPGALTGVTVVLAPPDGAVAGVDVRGAAPGTRETDLLDPRRLVERAHAVVFTGGSAYGLASVDGVMQGLEADGVGFPLGEPGSGRVVPIVPAAVVFDLGRGGAFGERPDAAAGLEAYRAATDTAPAQGVVGAGTGAVVGRLKGGIGTASAVLPDGATVGALVVLNAAGSAVHPATGEPYGARFGLPGEFDHLGPLPPSRLAQAQAEGLLGTALEGPLRATTLALIGTDLTLTQAQCTMLATMGADGLARAVRPVHTMVDGDSTFALSVPRRPAPELPELHALLAAAADCVSRAIVYALLAAAPVRTPAGNWPAYLNIQ</sequence>
<evidence type="ECO:0000313" key="3">
    <source>
        <dbReference type="Proteomes" id="UP001428817"/>
    </source>
</evidence>
<protein>
    <submittedName>
        <fullName evidence="2">P1 family peptidase</fullName>
    </submittedName>
</protein>
<accession>A0ABP9PLE4</accession>
<dbReference type="PANTHER" id="PTHR36512">
    <property type="entry name" value="D-AMINOPEPTIDASE"/>
    <property type="match status" value="1"/>
</dbReference>
<comment type="similarity">
    <text evidence="1">Belongs to the peptidase S58 family.</text>
</comment>
<gene>
    <name evidence="2" type="ORF">GCM10023321_03670</name>
</gene>
<reference evidence="3" key="1">
    <citation type="journal article" date="2019" name="Int. J. Syst. Evol. Microbiol.">
        <title>The Global Catalogue of Microorganisms (GCM) 10K type strain sequencing project: providing services to taxonomists for standard genome sequencing and annotation.</title>
        <authorList>
            <consortium name="The Broad Institute Genomics Platform"/>
            <consortium name="The Broad Institute Genome Sequencing Center for Infectious Disease"/>
            <person name="Wu L."/>
            <person name="Ma J."/>
        </authorList>
    </citation>
    <scope>NUCLEOTIDE SEQUENCE [LARGE SCALE GENOMIC DNA]</scope>
    <source>
        <strain evidence="3">JCM 18303</strain>
    </source>
</reference>
<dbReference type="RefSeq" id="WP_185058637.1">
    <property type="nucleotide sequence ID" value="NZ_BAABJP010000001.1"/>
</dbReference>
<organism evidence="2 3">
    <name type="scientific">Pseudonocardia eucalypti</name>
    <dbReference type="NCBI Taxonomy" id="648755"/>
    <lineage>
        <taxon>Bacteria</taxon>
        <taxon>Bacillati</taxon>
        <taxon>Actinomycetota</taxon>
        <taxon>Actinomycetes</taxon>
        <taxon>Pseudonocardiales</taxon>
        <taxon>Pseudonocardiaceae</taxon>
        <taxon>Pseudonocardia</taxon>
    </lineage>
</organism>
<evidence type="ECO:0000256" key="1">
    <source>
        <dbReference type="ARBA" id="ARBA00007068"/>
    </source>
</evidence>
<keyword evidence="3" id="KW-1185">Reference proteome</keyword>
<dbReference type="Gene3D" id="3.60.70.12">
    <property type="entry name" value="L-amino peptidase D-ALA esterase/amidase"/>
    <property type="match status" value="1"/>
</dbReference>